<evidence type="ECO:0000256" key="2">
    <source>
        <dbReference type="RuleBase" id="RU003457"/>
    </source>
</evidence>
<dbReference type="InterPro" id="IPR003829">
    <property type="entry name" value="Pirin_N_dom"/>
</dbReference>
<dbReference type="CDD" id="cd02909">
    <property type="entry name" value="cupin_pirin_N"/>
    <property type="match status" value="1"/>
</dbReference>
<dbReference type="PANTHER" id="PTHR13903:SF8">
    <property type="entry name" value="PIRIN"/>
    <property type="match status" value="1"/>
</dbReference>
<feature type="domain" description="Pirin N-terminal" evidence="3">
    <location>
        <begin position="34"/>
        <end position="136"/>
    </location>
</feature>
<dbReference type="EMBL" id="JBIAZU010000008">
    <property type="protein sequence ID" value="MFF5296668.1"/>
    <property type="molecule type" value="Genomic_DNA"/>
</dbReference>
<reference evidence="5 6" key="1">
    <citation type="submission" date="2024-10" db="EMBL/GenBank/DDBJ databases">
        <title>The Natural Products Discovery Center: Release of the First 8490 Sequenced Strains for Exploring Actinobacteria Biosynthetic Diversity.</title>
        <authorList>
            <person name="Kalkreuter E."/>
            <person name="Kautsar S.A."/>
            <person name="Yang D."/>
            <person name="Bader C.D."/>
            <person name="Teijaro C.N."/>
            <person name="Fluegel L."/>
            <person name="Davis C.M."/>
            <person name="Simpson J.R."/>
            <person name="Lauterbach L."/>
            <person name="Steele A.D."/>
            <person name="Gui C."/>
            <person name="Meng S."/>
            <person name="Li G."/>
            <person name="Viehrig K."/>
            <person name="Ye F."/>
            <person name="Su P."/>
            <person name="Kiefer A.F."/>
            <person name="Nichols A."/>
            <person name="Cepeda A.J."/>
            <person name="Yan W."/>
            <person name="Fan B."/>
            <person name="Jiang Y."/>
            <person name="Adhikari A."/>
            <person name="Zheng C.-J."/>
            <person name="Schuster L."/>
            <person name="Cowan T.M."/>
            <person name="Smanski M.J."/>
            <person name="Chevrette M.G."/>
            <person name="De Carvalho L.P.S."/>
            <person name="Shen B."/>
        </authorList>
    </citation>
    <scope>NUCLEOTIDE SEQUENCE [LARGE SCALE GENOMIC DNA]</scope>
    <source>
        <strain evidence="5 6">NPDC000087</strain>
    </source>
</reference>
<comment type="caution">
    <text evidence="5">The sequence shown here is derived from an EMBL/GenBank/DDBJ whole genome shotgun (WGS) entry which is preliminary data.</text>
</comment>
<evidence type="ECO:0000313" key="6">
    <source>
        <dbReference type="Proteomes" id="UP001602245"/>
    </source>
</evidence>
<comment type="similarity">
    <text evidence="1 2">Belongs to the pirin family.</text>
</comment>
<gene>
    <name evidence="5" type="ORF">ACFY35_45135</name>
</gene>
<evidence type="ECO:0000256" key="1">
    <source>
        <dbReference type="ARBA" id="ARBA00008416"/>
    </source>
</evidence>
<evidence type="ECO:0000259" key="3">
    <source>
        <dbReference type="Pfam" id="PF02678"/>
    </source>
</evidence>
<name>A0ABW6WTN6_9ACTN</name>
<protein>
    <submittedName>
        <fullName evidence="5">Pirin family protein</fullName>
    </submittedName>
</protein>
<keyword evidence="6" id="KW-1185">Reference proteome</keyword>
<dbReference type="Pfam" id="PF02678">
    <property type="entry name" value="Pirin"/>
    <property type="match status" value="1"/>
</dbReference>
<organism evidence="5 6">
    <name type="scientific">Paractinoplanes globisporus</name>
    <dbReference type="NCBI Taxonomy" id="113565"/>
    <lineage>
        <taxon>Bacteria</taxon>
        <taxon>Bacillati</taxon>
        <taxon>Actinomycetota</taxon>
        <taxon>Actinomycetes</taxon>
        <taxon>Micromonosporales</taxon>
        <taxon>Micromonosporaceae</taxon>
        <taxon>Paractinoplanes</taxon>
    </lineage>
</organism>
<dbReference type="PANTHER" id="PTHR13903">
    <property type="entry name" value="PIRIN-RELATED"/>
    <property type="match status" value="1"/>
</dbReference>
<dbReference type="InterPro" id="IPR012093">
    <property type="entry name" value="Pirin"/>
</dbReference>
<dbReference type="PIRSF" id="PIRSF006232">
    <property type="entry name" value="Pirin"/>
    <property type="match status" value="1"/>
</dbReference>
<dbReference type="InterPro" id="IPR011051">
    <property type="entry name" value="RmlC_Cupin_sf"/>
</dbReference>
<sequence length="317" mass="33944">MSSFEADPEVGPELPVTMELLEGAPVALGGPRGFAVTRTLPNRQRRLVGAWCFLDAYGPHDLGDSPGMRVGPHPHTGLQTVTWLVAGEVLHRDSLGNLQEIRPGQLNLMTAGRGISHAEETPGTHSPVLHGVQLWVALPHADRDMPPAFAHHSDLPVVAFGDVTATVLMGTLADATSPARTHTPLVGAELTLAAGASATVPLKSDFEYAVLALDGAATVDDATLKPGPLLYLGSGRPSLRLATSSPSKVLLLGGEPFSERLVMWWNFVAREHDEIVQMRLDWESHTPRFGEVHGYDGPPMPAPAMPLTRLVPRGRVR</sequence>
<dbReference type="InterPro" id="IPR014710">
    <property type="entry name" value="RmlC-like_jellyroll"/>
</dbReference>
<dbReference type="Proteomes" id="UP001602245">
    <property type="component" value="Unassembled WGS sequence"/>
</dbReference>
<accession>A0ABW6WTN6</accession>
<dbReference type="InterPro" id="IPR008778">
    <property type="entry name" value="Pirin_C_dom"/>
</dbReference>
<dbReference type="SUPFAM" id="SSF51182">
    <property type="entry name" value="RmlC-like cupins"/>
    <property type="match status" value="1"/>
</dbReference>
<evidence type="ECO:0000313" key="5">
    <source>
        <dbReference type="EMBL" id="MFF5296668.1"/>
    </source>
</evidence>
<dbReference type="CDD" id="cd02247">
    <property type="entry name" value="cupin_pirin_C"/>
    <property type="match status" value="1"/>
</dbReference>
<evidence type="ECO:0000259" key="4">
    <source>
        <dbReference type="Pfam" id="PF05726"/>
    </source>
</evidence>
<proteinExistence type="inferred from homology"/>
<dbReference type="Pfam" id="PF05726">
    <property type="entry name" value="Pirin_C"/>
    <property type="match status" value="1"/>
</dbReference>
<dbReference type="Gene3D" id="2.60.120.10">
    <property type="entry name" value="Jelly Rolls"/>
    <property type="match status" value="2"/>
</dbReference>
<feature type="domain" description="Pirin C-terminal" evidence="4">
    <location>
        <begin position="189"/>
        <end position="285"/>
    </location>
</feature>
<dbReference type="RefSeq" id="WP_020514493.1">
    <property type="nucleotide sequence ID" value="NZ_JBIAZU010000008.1"/>
</dbReference>